<keyword evidence="2" id="KW-1185">Reference proteome</keyword>
<dbReference type="KEGG" id="tig:THII_1359"/>
<dbReference type="HOGENOM" id="CLU_2182764_0_0_6"/>
<dbReference type="STRING" id="40754.THII_1359"/>
<evidence type="ECO:0000313" key="1">
    <source>
        <dbReference type="EMBL" id="BAP55656.1"/>
    </source>
</evidence>
<dbReference type="Proteomes" id="UP000031623">
    <property type="component" value="Chromosome"/>
</dbReference>
<name>A0A090BUT3_9GAMM</name>
<protein>
    <submittedName>
        <fullName evidence="1">Uncharacterized protein</fullName>
    </submittedName>
</protein>
<dbReference type="AlphaFoldDB" id="A0A090BUT3"/>
<reference evidence="1 2" key="1">
    <citation type="journal article" date="2014" name="ISME J.">
        <title>Ecophysiology of Thioploca ingrica as revealed by the complete genome sequence supplemented with proteomic evidence.</title>
        <authorList>
            <person name="Kojima H."/>
            <person name="Ogura Y."/>
            <person name="Yamamoto N."/>
            <person name="Togashi T."/>
            <person name="Mori H."/>
            <person name="Watanabe T."/>
            <person name="Nemoto F."/>
            <person name="Kurokawa K."/>
            <person name="Hayashi T."/>
            <person name="Fukui M."/>
        </authorList>
    </citation>
    <scope>NUCLEOTIDE SEQUENCE [LARGE SCALE GENOMIC DNA]</scope>
</reference>
<gene>
    <name evidence="1" type="ORF">THII_1359</name>
</gene>
<evidence type="ECO:0000313" key="2">
    <source>
        <dbReference type="Proteomes" id="UP000031623"/>
    </source>
</evidence>
<organism evidence="1 2">
    <name type="scientific">Thioploca ingrica</name>
    <dbReference type="NCBI Taxonomy" id="40754"/>
    <lineage>
        <taxon>Bacteria</taxon>
        <taxon>Pseudomonadati</taxon>
        <taxon>Pseudomonadota</taxon>
        <taxon>Gammaproteobacteria</taxon>
        <taxon>Thiotrichales</taxon>
        <taxon>Thiotrichaceae</taxon>
        <taxon>Thioploca</taxon>
    </lineage>
</organism>
<proteinExistence type="predicted"/>
<sequence>MGFDKFLQVMKMNIIHSGQNFLQEFFLFHYGDILSLLTLRLLPDRIGFKNRSVLVVKVGNGLPTYLAFQQAGFRSSTPPTCYVLSYIINSIHSIIMEEEMVGNASLLPT</sequence>
<accession>A0A090BUT3</accession>
<dbReference type="EMBL" id="AP014633">
    <property type="protein sequence ID" value="BAP55656.1"/>
    <property type="molecule type" value="Genomic_DNA"/>
</dbReference>